<dbReference type="FunFam" id="3.90.850.10:FF:000002">
    <property type="entry name" value="2-hydroxyhepta-2,4-diene-1,7-dioate isomerase"/>
    <property type="match status" value="1"/>
</dbReference>
<keyword evidence="5" id="KW-1185">Reference proteome</keyword>
<dbReference type="GO" id="GO:0018773">
    <property type="term" value="F:acetylpyruvate hydrolase activity"/>
    <property type="evidence" value="ECO:0007669"/>
    <property type="project" value="TreeGrafter"/>
</dbReference>
<name>A0A9E5DH99_9EURY</name>
<dbReference type="GO" id="GO:0016853">
    <property type="term" value="F:isomerase activity"/>
    <property type="evidence" value="ECO:0007669"/>
    <property type="project" value="UniProtKB-ARBA"/>
</dbReference>
<evidence type="ECO:0000313" key="3">
    <source>
        <dbReference type="EMBL" id="MCZ3365486.1"/>
    </source>
</evidence>
<dbReference type="Pfam" id="PF01557">
    <property type="entry name" value="FAA_hydrolase"/>
    <property type="match status" value="1"/>
</dbReference>
<evidence type="ECO:0000256" key="1">
    <source>
        <dbReference type="ARBA" id="ARBA00022723"/>
    </source>
</evidence>
<keyword evidence="3" id="KW-0378">Hydrolase</keyword>
<dbReference type="Proteomes" id="UP001074446">
    <property type="component" value="Unassembled WGS sequence"/>
</dbReference>
<dbReference type="Proteomes" id="UP001068021">
    <property type="component" value="Unassembled WGS sequence"/>
</dbReference>
<evidence type="ECO:0000313" key="4">
    <source>
        <dbReference type="EMBL" id="MCZ3373238.1"/>
    </source>
</evidence>
<keyword evidence="1" id="KW-0479">Metal-binding</keyword>
<dbReference type="EMBL" id="JAPVES010000030">
    <property type="protein sequence ID" value="MCZ3373238.1"/>
    <property type="molecule type" value="Genomic_DNA"/>
</dbReference>
<dbReference type="GO" id="GO:0046872">
    <property type="term" value="F:metal ion binding"/>
    <property type="evidence" value="ECO:0007669"/>
    <property type="project" value="UniProtKB-KW"/>
</dbReference>
<sequence>MKIIGFLKDNHKKTGLLKGNNITELSCSTIEAINSRNIGKFQKDTNYEVEEVNILPPVSPSKIVCVGLNYRDHAAELNMDLPEEPIIFIKPPTSVVGHLDDIIYPASSSQVDFEGELGIVLSKEARNVKSEDAADYIGGYTALNDVTARDLQRKDGQWTRAKSFDTFCPIGPCIETDLDPMNQNISLKLNGEFKQKSNTENMIFNVYELVEFISDIMTLKTGDVIATGTPPGVGPMNTGDTVEVAIEGIGMLKNFIKKG</sequence>
<evidence type="ECO:0000259" key="2">
    <source>
        <dbReference type="Pfam" id="PF01557"/>
    </source>
</evidence>
<dbReference type="EMBL" id="JAPVER010000020">
    <property type="protein sequence ID" value="MCZ3365486.1"/>
    <property type="molecule type" value="Genomic_DNA"/>
</dbReference>
<reference evidence="3" key="1">
    <citation type="submission" date="2022-12" db="EMBL/GenBank/DDBJ databases">
        <title>Reclassification of two methanogenic archaea species isolated from the Kolyma lowland permafrost.</title>
        <authorList>
            <person name="Trubitsyn V.E."/>
            <person name="Rivkina E.M."/>
            <person name="Shcherbakova V.A."/>
        </authorList>
    </citation>
    <scope>NUCLEOTIDE SEQUENCE</scope>
    <source>
        <strain evidence="3">M2</strain>
        <strain evidence="4">MK4</strain>
    </source>
</reference>
<dbReference type="GO" id="GO:0019752">
    <property type="term" value="P:carboxylic acid metabolic process"/>
    <property type="evidence" value="ECO:0007669"/>
    <property type="project" value="UniProtKB-ARBA"/>
</dbReference>
<accession>A0A9E5DH99</accession>
<protein>
    <submittedName>
        <fullName evidence="3">Fumarylacetoacetate hydrolase family protein</fullName>
    </submittedName>
</protein>
<dbReference type="InterPro" id="IPR036663">
    <property type="entry name" value="Fumarylacetoacetase_C_sf"/>
</dbReference>
<dbReference type="PANTHER" id="PTHR11820:SF7">
    <property type="entry name" value="ACYLPYRUVASE FAHD1, MITOCHONDRIAL"/>
    <property type="match status" value="1"/>
</dbReference>
<organism evidence="3 5">
    <name type="scientific">Methanobacterium veterum</name>
    <dbReference type="NCBI Taxonomy" id="408577"/>
    <lineage>
        <taxon>Archaea</taxon>
        <taxon>Methanobacteriati</taxon>
        <taxon>Methanobacteriota</taxon>
        <taxon>Methanomada group</taxon>
        <taxon>Methanobacteria</taxon>
        <taxon>Methanobacteriales</taxon>
        <taxon>Methanobacteriaceae</taxon>
        <taxon>Methanobacterium</taxon>
    </lineage>
</organism>
<feature type="domain" description="Fumarylacetoacetase-like C-terminal" evidence="2">
    <location>
        <begin position="62"/>
        <end position="255"/>
    </location>
</feature>
<dbReference type="PANTHER" id="PTHR11820">
    <property type="entry name" value="ACYLPYRUVASE"/>
    <property type="match status" value="1"/>
</dbReference>
<dbReference type="InterPro" id="IPR011234">
    <property type="entry name" value="Fumarylacetoacetase-like_C"/>
</dbReference>
<dbReference type="AlphaFoldDB" id="A0A9E5DH99"/>
<comment type="caution">
    <text evidence="3">The sequence shown here is derived from an EMBL/GenBank/DDBJ whole genome shotgun (WGS) entry which is preliminary data.</text>
</comment>
<proteinExistence type="predicted"/>
<dbReference type="SUPFAM" id="SSF56529">
    <property type="entry name" value="FAH"/>
    <property type="match status" value="1"/>
</dbReference>
<evidence type="ECO:0000313" key="5">
    <source>
        <dbReference type="Proteomes" id="UP001068021"/>
    </source>
</evidence>
<gene>
    <name evidence="4" type="ORF">O3H35_11385</name>
    <name evidence="3" type="ORF">O3H54_06280</name>
</gene>
<dbReference type="RefSeq" id="WP_048081636.1">
    <property type="nucleotide sequence ID" value="NZ_JAPVER010000020.1"/>
</dbReference>
<dbReference type="Gene3D" id="3.90.850.10">
    <property type="entry name" value="Fumarylacetoacetase-like, C-terminal domain"/>
    <property type="match status" value="1"/>
</dbReference>